<dbReference type="RefSeq" id="WP_212608421.1">
    <property type="nucleotide sequence ID" value="NZ_CP073910.1"/>
</dbReference>
<dbReference type="PANTHER" id="PTHR30154">
    <property type="entry name" value="LEUCINE-RESPONSIVE REGULATORY PROTEIN"/>
    <property type="match status" value="1"/>
</dbReference>
<dbReference type="InterPro" id="IPR036390">
    <property type="entry name" value="WH_DNA-bd_sf"/>
</dbReference>
<keyword evidence="1" id="KW-0805">Transcription regulation</keyword>
<dbReference type="CDD" id="cd00090">
    <property type="entry name" value="HTH_ARSR"/>
    <property type="match status" value="1"/>
</dbReference>
<dbReference type="InterPro" id="IPR019888">
    <property type="entry name" value="Tscrpt_reg_AsnC-like"/>
</dbReference>
<accession>A0A975K5U5</accession>
<dbReference type="SMART" id="SM00344">
    <property type="entry name" value="HTH_ASNC"/>
    <property type="match status" value="1"/>
</dbReference>
<dbReference type="EMBL" id="CP073910">
    <property type="protein sequence ID" value="QUT04638.1"/>
    <property type="molecule type" value="Genomic_DNA"/>
</dbReference>
<dbReference type="Gene3D" id="1.10.10.10">
    <property type="entry name" value="Winged helix-like DNA-binding domain superfamily/Winged helix DNA-binding domain"/>
    <property type="match status" value="1"/>
</dbReference>
<dbReference type="InterPro" id="IPR011008">
    <property type="entry name" value="Dimeric_a/b-barrel"/>
</dbReference>
<dbReference type="KEGG" id="spph:KFK14_16545"/>
<dbReference type="InterPro" id="IPR011991">
    <property type="entry name" value="ArsR-like_HTH"/>
</dbReference>
<dbReference type="Gene3D" id="3.30.70.920">
    <property type="match status" value="1"/>
</dbReference>
<organism evidence="5 6">
    <name type="scientific">Sphingobium phenoxybenzoativorans</name>
    <dbReference type="NCBI Taxonomy" id="1592790"/>
    <lineage>
        <taxon>Bacteria</taxon>
        <taxon>Pseudomonadati</taxon>
        <taxon>Pseudomonadota</taxon>
        <taxon>Alphaproteobacteria</taxon>
        <taxon>Sphingomonadales</taxon>
        <taxon>Sphingomonadaceae</taxon>
        <taxon>Sphingobium</taxon>
    </lineage>
</organism>
<dbReference type="Pfam" id="PF01037">
    <property type="entry name" value="AsnC_trans_reg"/>
    <property type="match status" value="1"/>
</dbReference>
<evidence type="ECO:0000313" key="5">
    <source>
        <dbReference type="EMBL" id="QUT04638.1"/>
    </source>
</evidence>
<dbReference type="GO" id="GO:0005829">
    <property type="term" value="C:cytosol"/>
    <property type="evidence" value="ECO:0007669"/>
    <property type="project" value="TreeGrafter"/>
</dbReference>
<proteinExistence type="predicted"/>
<dbReference type="SUPFAM" id="SSF46785">
    <property type="entry name" value="Winged helix' DNA-binding domain"/>
    <property type="match status" value="1"/>
</dbReference>
<dbReference type="PROSITE" id="PS00519">
    <property type="entry name" value="HTH_ASNC_1"/>
    <property type="match status" value="1"/>
</dbReference>
<dbReference type="GO" id="GO:0006355">
    <property type="term" value="P:regulation of DNA-templated transcription"/>
    <property type="evidence" value="ECO:0007669"/>
    <property type="project" value="UniProtKB-ARBA"/>
</dbReference>
<dbReference type="InterPro" id="IPR000485">
    <property type="entry name" value="AsnC-type_HTH_dom"/>
</dbReference>
<dbReference type="PANTHER" id="PTHR30154:SF34">
    <property type="entry name" value="TRANSCRIPTIONAL REGULATOR AZLB"/>
    <property type="match status" value="1"/>
</dbReference>
<name>A0A975K5U5_9SPHN</name>
<evidence type="ECO:0000256" key="2">
    <source>
        <dbReference type="ARBA" id="ARBA00023125"/>
    </source>
</evidence>
<keyword evidence="2" id="KW-0238">DNA-binding</keyword>
<dbReference type="Pfam" id="PF13412">
    <property type="entry name" value="HTH_24"/>
    <property type="match status" value="1"/>
</dbReference>
<dbReference type="InterPro" id="IPR036388">
    <property type="entry name" value="WH-like_DNA-bd_sf"/>
</dbReference>
<reference evidence="5" key="1">
    <citation type="submission" date="2021-04" db="EMBL/GenBank/DDBJ databases">
        <title>Isolation of p-tert-butylphenol degrading bacteria Sphingobium phenoxybenzoativorans Tas13 from active sludge.</title>
        <authorList>
            <person name="Li Y."/>
        </authorList>
    </citation>
    <scope>NUCLEOTIDE SEQUENCE</scope>
    <source>
        <strain evidence="5">Tas13</strain>
    </source>
</reference>
<dbReference type="InterPro" id="IPR019885">
    <property type="entry name" value="Tscrpt_reg_HTH_AsnC-type_CS"/>
</dbReference>
<evidence type="ECO:0000313" key="6">
    <source>
        <dbReference type="Proteomes" id="UP000681425"/>
    </source>
</evidence>
<dbReference type="SUPFAM" id="SSF54909">
    <property type="entry name" value="Dimeric alpha+beta barrel"/>
    <property type="match status" value="1"/>
</dbReference>
<gene>
    <name evidence="5" type="ORF">KFK14_16545</name>
</gene>
<dbReference type="GO" id="GO:0043565">
    <property type="term" value="F:sequence-specific DNA binding"/>
    <property type="evidence" value="ECO:0007669"/>
    <property type="project" value="InterPro"/>
</dbReference>
<dbReference type="PROSITE" id="PS50956">
    <property type="entry name" value="HTH_ASNC_2"/>
    <property type="match status" value="1"/>
</dbReference>
<evidence type="ECO:0000256" key="3">
    <source>
        <dbReference type="ARBA" id="ARBA00023163"/>
    </source>
</evidence>
<dbReference type="GO" id="GO:0043200">
    <property type="term" value="P:response to amino acid"/>
    <property type="evidence" value="ECO:0007669"/>
    <property type="project" value="TreeGrafter"/>
</dbReference>
<evidence type="ECO:0000259" key="4">
    <source>
        <dbReference type="PROSITE" id="PS50956"/>
    </source>
</evidence>
<feature type="domain" description="HTH asnC-type" evidence="4">
    <location>
        <begin position="6"/>
        <end position="67"/>
    </location>
</feature>
<sequence>MPTYDLDELDWKILEQVQTDGRITNHELSERIGLSPSPCLRRLKHLEAEGVISRYVALVDPGQVGLGVSAFIRVRLDQQGDHHLDAFEKAVAEIPEVMECYLMTGDADYQLRVLVDSLASFEDFLRYNLTRMPGVSQVTTSFALRPVVYRTALPALSKKSAKSRD</sequence>
<dbReference type="Proteomes" id="UP000681425">
    <property type="component" value="Chromosome"/>
</dbReference>
<dbReference type="PRINTS" id="PR00033">
    <property type="entry name" value="HTHASNC"/>
</dbReference>
<protein>
    <submittedName>
        <fullName evidence="5">Lrp/AsnC family transcriptional regulator</fullName>
    </submittedName>
</protein>
<dbReference type="AlphaFoldDB" id="A0A975K5U5"/>
<keyword evidence="3" id="KW-0804">Transcription</keyword>
<dbReference type="InterPro" id="IPR019887">
    <property type="entry name" value="Tscrpt_reg_AsnC/Lrp_C"/>
</dbReference>
<evidence type="ECO:0000256" key="1">
    <source>
        <dbReference type="ARBA" id="ARBA00023015"/>
    </source>
</evidence>
<keyword evidence="6" id="KW-1185">Reference proteome</keyword>